<dbReference type="Gene3D" id="1.10.10.10">
    <property type="entry name" value="Winged helix-like DNA-binding domain superfamily/Winged helix DNA-binding domain"/>
    <property type="match status" value="1"/>
</dbReference>
<dbReference type="InterPro" id="IPR036390">
    <property type="entry name" value="WH_DNA-bd_sf"/>
</dbReference>
<evidence type="ECO:0000313" key="3">
    <source>
        <dbReference type="Proteomes" id="UP001595846"/>
    </source>
</evidence>
<evidence type="ECO:0000256" key="1">
    <source>
        <dbReference type="SAM" id="MobiDB-lite"/>
    </source>
</evidence>
<dbReference type="InterPro" id="IPR036388">
    <property type="entry name" value="WH-like_DNA-bd_sf"/>
</dbReference>
<accession>A0ABD5NR96</accession>
<dbReference type="Proteomes" id="UP001595846">
    <property type="component" value="Unassembled WGS sequence"/>
</dbReference>
<feature type="region of interest" description="Disordered" evidence="1">
    <location>
        <begin position="1"/>
        <end position="27"/>
    </location>
</feature>
<gene>
    <name evidence="2" type="ORF">ACFOUR_13385</name>
</gene>
<name>A0ABD5NR96_9EURY</name>
<dbReference type="InterPro" id="IPR011991">
    <property type="entry name" value="ArsR-like_HTH"/>
</dbReference>
<keyword evidence="3" id="KW-1185">Reference proteome</keyword>
<feature type="compositionally biased region" description="Polar residues" evidence="1">
    <location>
        <begin position="1"/>
        <end position="20"/>
    </location>
</feature>
<protein>
    <submittedName>
        <fullName evidence="2">ArsR/SmtB family transcription factor</fullName>
    </submittedName>
</protein>
<dbReference type="EMBL" id="JBHSAQ010000011">
    <property type="protein sequence ID" value="MFC3959352.1"/>
    <property type="molecule type" value="Genomic_DNA"/>
</dbReference>
<dbReference type="SUPFAM" id="SSF46785">
    <property type="entry name" value="Winged helix' DNA-binding domain"/>
    <property type="match status" value="1"/>
</dbReference>
<dbReference type="AlphaFoldDB" id="A0ABD5NR96"/>
<dbReference type="CDD" id="cd00090">
    <property type="entry name" value="HTH_ARSR"/>
    <property type="match status" value="1"/>
</dbReference>
<proteinExistence type="predicted"/>
<dbReference type="Pfam" id="PF12840">
    <property type="entry name" value="HTH_20"/>
    <property type="match status" value="1"/>
</dbReference>
<dbReference type="GeneID" id="73902007"/>
<dbReference type="RefSeq" id="WP_256532901.1">
    <property type="nucleotide sequence ID" value="NZ_CP101824.1"/>
</dbReference>
<organism evidence="2 3">
    <name type="scientific">Halovivax cerinus</name>
    <dbReference type="NCBI Taxonomy" id="1487865"/>
    <lineage>
        <taxon>Archaea</taxon>
        <taxon>Methanobacteriati</taxon>
        <taxon>Methanobacteriota</taxon>
        <taxon>Stenosarchaea group</taxon>
        <taxon>Halobacteria</taxon>
        <taxon>Halobacteriales</taxon>
        <taxon>Natrialbaceae</taxon>
        <taxon>Halovivax</taxon>
    </lineage>
</organism>
<reference evidence="2 3" key="1">
    <citation type="journal article" date="2019" name="Int. J. Syst. Evol. Microbiol.">
        <title>The Global Catalogue of Microorganisms (GCM) 10K type strain sequencing project: providing services to taxonomists for standard genome sequencing and annotation.</title>
        <authorList>
            <consortium name="The Broad Institute Genomics Platform"/>
            <consortium name="The Broad Institute Genome Sequencing Center for Infectious Disease"/>
            <person name="Wu L."/>
            <person name="Ma J."/>
        </authorList>
    </citation>
    <scope>NUCLEOTIDE SEQUENCE [LARGE SCALE GENOMIC DNA]</scope>
    <source>
        <strain evidence="2 3">IBRC-M 10256</strain>
    </source>
</reference>
<sequence>MSQSMQAARNSHAPHSTNEPTYDVDDVVGAFDDPACRQVLEATSDEARSAKEIAESADLALSTTYRKLDQLSDAGLLEEGLRIRRSGNHTAEYAARLDEFVLTVSPEDGVQLRTADRNTVGSVSAL</sequence>
<comment type="caution">
    <text evidence="2">The sequence shown here is derived from an EMBL/GenBank/DDBJ whole genome shotgun (WGS) entry which is preliminary data.</text>
</comment>
<evidence type="ECO:0000313" key="2">
    <source>
        <dbReference type="EMBL" id="MFC3959352.1"/>
    </source>
</evidence>